<keyword evidence="2" id="KW-1185">Reference proteome</keyword>
<dbReference type="EMBL" id="MNCJ02000316">
    <property type="protein sequence ID" value="KAF5822405.1"/>
    <property type="molecule type" value="Genomic_DNA"/>
</dbReference>
<comment type="caution">
    <text evidence="1">The sequence shown here is derived from an EMBL/GenBank/DDBJ whole genome shotgun (WGS) entry which is preliminary data.</text>
</comment>
<reference evidence="1" key="1">
    <citation type="journal article" date="2017" name="Nature">
        <title>The sunflower genome provides insights into oil metabolism, flowering and Asterid evolution.</title>
        <authorList>
            <person name="Badouin H."/>
            <person name="Gouzy J."/>
            <person name="Grassa C.J."/>
            <person name="Murat F."/>
            <person name="Staton S.E."/>
            <person name="Cottret L."/>
            <person name="Lelandais-Briere C."/>
            <person name="Owens G.L."/>
            <person name="Carrere S."/>
            <person name="Mayjonade B."/>
            <person name="Legrand L."/>
            <person name="Gill N."/>
            <person name="Kane N.C."/>
            <person name="Bowers J.E."/>
            <person name="Hubner S."/>
            <person name="Bellec A."/>
            <person name="Berard A."/>
            <person name="Berges H."/>
            <person name="Blanchet N."/>
            <person name="Boniface M.C."/>
            <person name="Brunel D."/>
            <person name="Catrice O."/>
            <person name="Chaidir N."/>
            <person name="Claudel C."/>
            <person name="Donnadieu C."/>
            <person name="Faraut T."/>
            <person name="Fievet G."/>
            <person name="Helmstetter N."/>
            <person name="King M."/>
            <person name="Knapp S.J."/>
            <person name="Lai Z."/>
            <person name="Le Paslier M.C."/>
            <person name="Lippi Y."/>
            <person name="Lorenzon L."/>
            <person name="Mandel J.R."/>
            <person name="Marage G."/>
            <person name="Marchand G."/>
            <person name="Marquand E."/>
            <person name="Bret-Mestries E."/>
            <person name="Morien E."/>
            <person name="Nambeesan S."/>
            <person name="Nguyen T."/>
            <person name="Pegot-Espagnet P."/>
            <person name="Pouilly N."/>
            <person name="Raftis F."/>
            <person name="Sallet E."/>
            <person name="Schiex T."/>
            <person name="Thomas J."/>
            <person name="Vandecasteele C."/>
            <person name="Vares D."/>
            <person name="Vear F."/>
            <person name="Vautrin S."/>
            <person name="Crespi M."/>
            <person name="Mangin B."/>
            <person name="Burke J.M."/>
            <person name="Salse J."/>
            <person name="Munos S."/>
            <person name="Vincourt P."/>
            <person name="Rieseberg L.H."/>
            <person name="Langlade N.B."/>
        </authorList>
    </citation>
    <scope>NUCLEOTIDE SEQUENCE</scope>
    <source>
        <tissue evidence="1">Leaves</tissue>
    </source>
</reference>
<evidence type="ECO:0000313" key="1">
    <source>
        <dbReference type="EMBL" id="KAF5822405.1"/>
    </source>
</evidence>
<organism evidence="1 2">
    <name type="scientific">Helianthus annuus</name>
    <name type="common">Common sunflower</name>
    <dbReference type="NCBI Taxonomy" id="4232"/>
    <lineage>
        <taxon>Eukaryota</taxon>
        <taxon>Viridiplantae</taxon>
        <taxon>Streptophyta</taxon>
        <taxon>Embryophyta</taxon>
        <taxon>Tracheophyta</taxon>
        <taxon>Spermatophyta</taxon>
        <taxon>Magnoliopsida</taxon>
        <taxon>eudicotyledons</taxon>
        <taxon>Gunneridae</taxon>
        <taxon>Pentapetalae</taxon>
        <taxon>asterids</taxon>
        <taxon>campanulids</taxon>
        <taxon>Asterales</taxon>
        <taxon>Asteraceae</taxon>
        <taxon>Asteroideae</taxon>
        <taxon>Heliantheae alliance</taxon>
        <taxon>Heliantheae</taxon>
        <taxon>Helianthus</taxon>
    </lineage>
</organism>
<accession>A0A9K3JVT7</accession>
<dbReference type="Proteomes" id="UP000215914">
    <property type="component" value="Unassembled WGS sequence"/>
</dbReference>
<gene>
    <name evidence="1" type="ORF">HanXRQr2_Chr01g0026111</name>
</gene>
<dbReference type="Gramene" id="mRNA:HanXRQr2_Chr01g0026111">
    <property type="protein sequence ID" value="CDS:HanXRQr2_Chr01g0026111.1"/>
    <property type="gene ID" value="HanXRQr2_Chr01g0026111"/>
</dbReference>
<sequence length="55" mass="6190">MTLCYVPGSGYDPEAMIRLGSVQSSQLARLPFTIRRRFIRTLDGFVISELEQAAK</sequence>
<dbReference type="AlphaFoldDB" id="A0A9K3JVT7"/>
<proteinExistence type="predicted"/>
<reference evidence="1" key="2">
    <citation type="submission" date="2020-06" db="EMBL/GenBank/DDBJ databases">
        <title>Helianthus annuus Genome sequencing and assembly Release 2.</title>
        <authorList>
            <person name="Gouzy J."/>
            <person name="Langlade N."/>
            <person name="Munos S."/>
        </authorList>
    </citation>
    <scope>NUCLEOTIDE SEQUENCE</scope>
    <source>
        <tissue evidence="1">Leaves</tissue>
    </source>
</reference>
<name>A0A9K3JVT7_HELAN</name>
<evidence type="ECO:0000313" key="2">
    <source>
        <dbReference type="Proteomes" id="UP000215914"/>
    </source>
</evidence>
<protein>
    <submittedName>
        <fullName evidence="1">Uncharacterized protein</fullName>
    </submittedName>
</protein>